<dbReference type="EMBL" id="QZCW01000001">
    <property type="protein sequence ID" value="MCW5320920.1"/>
    <property type="molecule type" value="Genomic_DNA"/>
</dbReference>
<dbReference type="Gene3D" id="1.10.10.10">
    <property type="entry name" value="Winged helix-like DNA-binding domain superfamily/Winged helix DNA-binding domain"/>
    <property type="match status" value="1"/>
</dbReference>
<dbReference type="InterPro" id="IPR036390">
    <property type="entry name" value="WH_DNA-bd_sf"/>
</dbReference>
<name>A0ABT3KRN3_9BURK</name>
<comment type="caution">
    <text evidence="6">The sequence shown here is derived from an EMBL/GenBank/DDBJ whole genome shotgun (WGS) entry which is preliminary data.</text>
</comment>
<dbReference type="SUPFAM" id="SSF48008">
    <property type="entry name" value="GntR ligand-binding domain-like"/>
    <property type="match status" value="1"/>
</dbReference>
<reference evidence="7" key="1">
    <citation type="submission" date="2023-07" db="EMBL/GenBank/DDBJ databases">
        <title>Verminephrobacter genomes.</title>
        <authorList>
            <person name="Lund M.B."/>
        </authorList>
    </citation>
    <scope>NUCLEOTIDE SEQUENCE [LARGE SCALE GENOMIC DNA]</scope>
    <source>
        <strain evidence="7">AtM5-05</strain>
    </source>
</reference>
<dbReference type="Proteomes" id="UP001208935">
    <property type="component" value="Unassembled WGS sequence"/>
</dbReference>
<dbReference type="SUPFAM" id="SSF46785">
    <property type="entry name" value="Winged helix' DNA-binding domain"/>
    <property type="match status" value="1"/>
</dbReference>
<keyword evidence="1" id="KW-0805">Transcription regulation</keyword>
<evidence type="ECO:0000256" key="1">
    <source>
        <dbReference type="ARBA" id="ARBA00023015"/>
    </source>
</evidence>
<evidence type="ECO:0000256" key="4">
    <source>
        <dbReference type="SAM" id="MobiDB-lite"/>
    </source>
</evidence>
<feature type="region of interest" description="Disordered" evidence="4">
    <location>
        <begin position="1"/>
        <end position="29"/>
    </location>
</feature>
<sequence length="259" mass="29172">MPRTAHPRPRLVEVSAARPEPPPADAGRTPRNLYARAHEAIEACLVTCELQPGRHLATQELRDLVQLGRTPVHQAVTRLAEDTLLRVHPRRGLQVAPIDLARERALLRLRRDMERFVIRLAAEKSGSSHRNQMLHIKRHLRENQAGMTIDAFNVIDRRLDRLFLAAAGEPFVENTLRPLHTIFRRIGWLYHSKVASGSSVTKTVDVHLALIDAVANCHVEQALRASDELIGFVDSMFDVLEREIDPVLLDCSLGDFDGL</sequence>
<organism evidence="6 7">
    <name type="scientific">Verminephrobacter aporrectodeae subsp. tuberculatae</name>
    <dbReference type="NCBI Taxonomy" id="1110392"/>
    <lineage>
        <taxon>Bacteria</taxon>
        <taxon>Pseudomonadati</taxon>
        <taxon>Pseudomonadota</taxon>
        <taxon>Betaproteobacteria</taxon>
        <taxon>Burkholderiales</taxon>
        <taxon>Comamonadaceae</taxon>
        <taxon>Verminephrobacter</taxon>
    </lineage>
</organism>
<dbReference type="Pfam" id="PF00392">
    <property type="entry name" value="GntR"/>
    <property type="match status" value="1"/>
</dbReference>
<dbReference type="InterPro" id="IPR011711">
    <property type="entry name" value="GntR_C"/>
</dbReference>
<keyword evidence="7" id="KW-1185">Reference proteome</keyword>
<keyword evidence="3" id="KW-0804">Transcription</keyword>
<dbReference type="PANTHER" id="PTHR43537">
    <property type="entry name" value="TRANSCRIPTIONAL REGULATOR, GNTR FAMILY"/>
    <property type="match status" value="1"/>
</dbReference>
<evidence type="ECO:0000313" key="6">
    <source>
        <dbReference type="EMBL" id="MCW5320920.1"/>
    </source>
</evidence>
<dbReference type="Pfam" id="PF07729">
    <property type="entry name" value="FCD"/>
    <property type="match status" value="1"/>
</dbReference>
<dbReference type="SMART" id="SM00345">
    <property type="entry name" value="HTH_GNTR"/>
    <property type="match status" value="1"/>
</dbReference>
<accession>A0ABT3KRN3</accession>
<evidence type="ECO:0000313" key="7">
    <source>
        <dbReference type="Proteomes" id="UP001208935"/>
    </source>
</evidence>
<evidence type="ECO:0000256" key="3">
    <source>
        <dbReference type="ARBA" id="ARBA00023163"/>
    </source>
</evidence>
<dbReference type="InterPro" id="IPR008920">
    <property type="entry name" value="TF_FadR/GntR_C"/>
</dbReference>
<dbReference type="GeneID" id="77321303"/>
<keyword evidence="2" id="KW-0238">DNA-binding</keyword>
<evidence type="ECO:0000259" key="5">
    <source>
        <dbReference type="PROSITE" id="PS50949"/>
    </source>
</evidence>
<dbReference type="InterPro" id="IPR000524">
    <property type="entry name" value="Tscrpt_reg_HTH_GntR"/>
</dbReference>
<gene>
    <name evidence="6" type="ORF">D5039_07015</name>
</gene>
<feature type="domain" description="HTH gntR-type" evidence="5">
    <location>
        <begin position="31"/>
        <end position="98"/>
    </location>
</feature>
<dbReference type="PROSITE" id="PS50949">
    <property type="entry name" value="HTH_GNTR"/>
    <property type="match status" value="1"/>
</dbReference>
<dbReference type="InterPro" id="IPR036388">
    <property type="entry name" value="WH-like_DNA-bd_sf"/>
</dbReference>
<evidence type="ECO:0000256" key="2">
    <source>
        <dbReference type="ARBA" id="ARBA00023125"/>
    </source>
</evidence>
<dbReference type="PANTHER" id="PTHR43537:SF45">
    <property type="entry name" value="GNTR FAMILY REGULATORY PROTEIN"/>
    <property type="match status" value="1"/>
</dbReference>
<proteinExistence type="predicted"/>
<protein>
    <submittedName>
        <fullName evidence="6">GntR family transcriptional regulator</fullName>
    </submittedName>
</protein>
<dbReference type="RefSeq" id="WP_265281555.1">
    <property type="nucleotide sequence ID" value="NZ_QZCW01000001.1"/>
</dbReference>
<dbReference type="Gene3D" id="1.20.120.530">
    <property type="entry name" value="GntR ligand-binding domain-like"/>
    <property type="match status" value="1"/>
</dbReference>